<reference evidence="4 5" key="2">
    <citation type="submission" date="2016-12" db="EMBL/GenBank/DDBJ databases">
        <title>Draft Genome Sequence of Cystobacter ferrugineus Strain Cbfe23.</title>
        <authorList>
            <person name="Akbar S."/>
            <person name="Dowd S.E."/>
            <person name="Stevens D.C."/>
        </authorList>
    </citation>
    <scope>NUCLEOTIDE SEQUENCE [LARGE SCALE GENOMIC DNA]</scope>
    <source>
        <strain evidence="4 5">Cbfe23</strain>
    </source>
</reference>
<feature type="region of interest" description="Disordered" evidence="1">
    <location>
        <begin position="351"/>
        <end position="399"/>
    </location>
</feature>
<accession>A0A1L9BFC1</accession>
<feature type="signal peptide" evidence="2">
    <location>
        <begin position="1"/>
        <end position="20"/>
    </location>
</feature>
<dbReference type="PROSITE" id="PS51662">
    <property type="entry name" value="BP_PHYTASE"/>
    <property type="match status" value="1"/>
</dbReference>
<dbReference type="STRING" id="83449.BON30_08600"/>
<dbReference type="EMBL" id="MPIN01000002">
    <property type="protein sequence ID" value="OJH40961.1"/>
    <property type="molecule type" value="Genomic_DNA"/>
</dbReference>
<protein>
    <recommendedName>
        <fullName evidence="3">BPP domain-containing protein</fullName>
    </recommendedName>
</protein>
<dbReference type="OrthoDB" id="8696437at2"/>
<dbReference type="InterPro" id="IPR003431">
    <property type="entry name" value="B-propeller_Phytase"/>
</dbReference>
<sequence>MRSPFLLALAVLLPGMPVLAQQQPQQPVPIRPVQQTQPTRGAGTAIQSAAVWHHPTVPASSLLLVADNQIGLLAYNLDGTERGLLVPGALTGVDVREGFPAGAGTQSLVMLANASVGLLAYVIDPSTFSAQPAGIQDLSTGFSPSAVALYRSPRTQRFYVFAASAGGTLVQFELATSADAGTSTTPVRTLSVGGPVVGLAVDDALGVLYVVQQDSAIWRYGAEPDATNTRISVDTTTTSNTPGGLVRPLGGVALYKASNDRGYLLAISGGENAVRVYDRSLSAHTYRGRFSVVADGGIDAVENSRLVAVTNRGLGPLFTQGLVAVHDGVNLGGNENFKLLKWPAVAEGLNPPLIVDNAPPPTPSDGGTPDAGEDGGSGPLTPGRPPPSDGIGVDPSPDSCGCAAASLPGSVLLGLAGVLLLSRRRPRD</sequence>
<evidence type="ECO:0000313" key="4">
    <source>
        <dbReference type="EMBL" id="OJH40961.1"/>
    </source>
</evidence>
<dbReference type="SUPFAM" id="SSF50956">
    <property type="entry name" value="Thermostable phytase (3-phytase)"/>
    <property type="match status" value="1"/>
</dbReference>
<gene>
    <name evidence="4" type="ORF">BON30_08600</name>
</gene>
<evidence type="ECO:0000313" key="5">
    <source>
        <dbReference type="Proteomes" id="UP000182229"/>
    </source>
</evidence>
<organism evidence="4 5">
    <name type="scientific">Cystobacter ferrugineus</name>
    <dbReference type="NCBI Taxonomy" id="83449"/>
    <lineage>
        <taxon>Bacteria</taxon>
        <taxon>Pseudomonadati</taxon>
        <taxon>Myxococcota</taxon>
        <taxon>Myxococcia</taxon>
        <taxon>Myxococcales</taxon>
        <taxon>Cystobacterineae</taxon>
        <taxon>Archangiaceae</taxon>
        <taxon>Cystobacter</taxon>
    </lineage>
</organism>
<dbReference type="Gene3D" id="2.120.10.30">
    <property type="entry name" value="TolB, C-terminal domain"/>
    <property type="match status" value="1"/>
</dbReference>
<dbReference type="RefSeq" id="WP_071897401.1">
    <property type="nucleotide sequence ID" value="NZ_MPIN01000002.1"/>
</dbReference>
<feature type="chain" id="PRO_5012566838" description="BPP domain-containing protein" evidence="2">
    <location>
        <begin position="21"/>
        <end position="428"/>
    </location>
</feature>
<keyword evidence="2" id="KW-0732">Signal</keyword>
<dbReference type="NCBIfam" id="NF045638">
    <property type="entry name" value="Mrt_dep_phytase"/>
    <property type="match status" value="1"/>
</dbReference>
<dbReference type="InterPro" id="IPR011042">
    <property type="entry name" value="6-blade_b-propeller_TolB-like"/>
</dbReference>
<comment type="caution">
    <text evidence="4">The sequence shown here is derived from an EMBL/GenBank/DDBJ whole genome shotgun (WGS) entry which is preliminary data.</text>
</comment>
<evidence type="ECO:0000256" key="2">
    <source>
        <dbReference type="SAM" id="SignalP"/>
    </source>
</evidence>
<dbReference type="Proteomes" id="UP000182229">
    <property type="component" value="Unassembled WGS sequence"/>
</dbReference>
<reference evidence="5" key="1">
    <citation type="submission" date="2016-11" db="EMBL/GenBank/DDBJ databases">
        <authorList>
            <person name="Shukria A."/>
            <person name="Stevens D.C."/>
        </authorList>
    </citation>
    <scope>NUCLEOTIDE SEQUENCE [LARGE SCALE GENOMIC DNA]</scope>
    <source>
        <strain evidence="5">Cbfe23</strain>
    </source>
</reference>
<evidence type="ECO:0000256" key="1">
    <source>
        <dbReference type="SAM" id="MobiDB-lite"/>
    </source>
</evidence>
<dbReference type="AlphaFoldDB" id="A0A1L9BFC1"/>
<dbReference type="Pfam" id="PF02333">
    <property type="entry name" value="Phytase"/>
    <property type="match status" value="1"/>
</dbReference>
<dbReference type="GO" id="GO:0016158">
    <property type="term" value="F:inositol hexakisphosphate 3-phosphatase activity"/>
    <property type="evidence" value="ECO:0007669"/>
    <property type="project" value="InterPro"/>
</dbReference>
<feature type="domain" description="BPP" evidence="3">
    <location>
        <begin position="20"/>
        <end position="349"/>
    </location>
</feature>
<evidence type="ECO:0000259" key="3">
    <source>
        <dbReference type="PROSITE" id="PS51662"/>
    </source>
</evidence>
<proteinExistence type="predicted"/>
<keyword evidence="5" id="KW-1185">Reference proteome</keyword>
<name>A0A1L9BFC1_9BACT</name>